<sequence>MRSRLAVLMTGIWLVLAASARGQSAMFAGVWQGVLPMGRGDQAVTLVLRPRGPSGIEGMMYLDGEQFGSLEEGRARSDSLAWRVLGFDFTAARSGDRLSADLHVHHGAVHHFELERSPHDTTWAPTLPPSASPAAPLVREEPPDSVYRAHAVPTSTVSGVDSCLRRGTLLLVGGGAGQPDLDRRFVELAGGPAARIVLIPTATLATSDSAELRRFSASVSRILGVKSITVLHTTSRREADSEAFARPLREATGVLITGGEASWLLDSYLGTRTERELIALLSRGGVISGTSAGAIIWGSTTMIFQAHSGGSQSEQMREENLLIGHPHGVGFAVLRNIAVQAHLSDGHRRSHGARGAWGRRARARSRQRADGFRLARDGASGAPRGRPVRPGQAGAPVSPRWRRPLCAPRVCLLFLRRIDRRRRARCRCGRCCHGRRARRGHAHLRPHPAQPLIAPLLVLGHLLAGEHLRQLAVGGIAQRLHLLLHRIRHRRRLLLPRVLFAQLLHLIRMIQQDRPGLGSLLRRQLERIRHCLELPLDLGLERRPRGIGQGRRLVCACRRRGLHCRVLRCRRARQRDRRALRGWRGALRPGEEREPCNQRWDEDEQRSPHEGRTEPTHWLALWLRAAIAYASKYRWSEAAVVPYSFEPARKSTTTSRARAISRRRVTEPRSRGSDRVRSRSSSARTNAPSARRSFRGPHRIARLTSLPILPSCSASVSSCQRPAAMSRC</sequence>
<keyword evidence="4" id="KW-0720">Serine protease</keyword>
<evidence type="ECO:0000256" key="3">
    <source>
        <dbReference type="ARBA" id="ARBA00022801"/>
    </source>
</evidence>
<evidence type="ECO:0000313" key="8">
    <source>
        <dbReference type="Proteomes" id="UP000317716"/>
    </source>
</evidence>
<dbReference type="GO" id="GO:0006508">
    <property type="term" value="P:proteolysis"/>
    <property type="evidence" value="ECO:0007669"/>
    <property type="project" value="UniProtKB-KW"/>
</dbReference>
<feature type="compositionally biased region" description="Basic residues" evidence="5">
    <location>
        <begin position="348"/>
        <end position="366"/>
    </location>
</feature>
<dbReference type="AlphaFoldDB" id="A0A538SIG6"/>
<feature type="region of interest" description="Disordered" evidence="5">
    <location>
        <begin position="650"/>
        <end position="696"/>
    </location>
</feature>
<dbReference type="PANTHER" id="PTHR36175">
    <property type="entry name" value="CYANOPHYCINASE"/>
    <property type="match status" value="1"/>
</dbReference>
<feature type="region of interest" description="Disordered" evidence="5">
    <location>
        <begin position="591"/>
        <end position="612"/>
    </location>
</feature>
<feature type="signal peptide" evidence="6">
    <location>
        <begin position="1"/>
        <end position="20"/>
    </location>
</feature>
<proteinExistence type="inferred from homology"/>
<name>A0A538SIG6_UNCEI</name>
<dbReference type="InterPro" id="IPR029062">
    <property type="entry name" value="Class_I_gatase-like"/>
</dbReference>
<evidence type="ECO:0000313" key="7">
    <source>
        <dbReference type="EMBL" id="TMQ51155.1"/>
    </source>
</evidence>
<dbReference type="PANTHER" id="PTHR36175:SF1">
    <property type="entry name" value="CYANOPHYCINASE"/>
    <property type="match status" value="1"/>
</dbReference>
<evidence type="ECO:0000256" key="2">
    <source>
        <dbReference type="ARBA" id="ARBA00022670"/>
    </source>
</evidence>
<dbReference type="SUPFAM" id="SSF52317">
    <property type="entry name" value="Class I glutamine amidotransferase-like"/>
    <property type="match status" value="1"/>
</dbReference>
<evidence type="ECO:0000256" key="4">
    <source>
        <dbReference type="ARBA" id="ARBA00022825"/>
    </source>
</evidence>
<dbReference type="Gene3D" id="3.40.50.880">
    <property type="match status" value="1"/>
</dbReference>
<dbReference type="EMBL" id="VBOS01000387">
    <property type="protein sequence ID" value="TMQ51155.1"/>
    <property type="molecule type" value="Genomic_DNA"/>
</dbReference>
<evidence type="ECO:0008006" key="9">
    <source>
        <dbReference type="Google" id="ProtNLM"/>
    </source>
</evidence>
<reference evidence="7 8" key="1">
    <citation type="journal article" date="2019" name="Nat. Microbiol.">
        <title>Mediterranean grassland soil C-N compound turnover is dependent on rainfall and depth, and is mediated by genomically divergent microorganisms.</title>
        <authorList>
            <person name="Diamond S."/>
            <person name="Andeer P.F."/>
            <person name="Li Z."/>
            <person name="Crits-Christoph A."/>
            <person name="Burstein D."/>
            <person name="Anantharaman K."/>
            <person name="Lane K.R."/>
            <person name="Thomas B.C."/>
            <person name="Pan C."/>
            <person name="Northen T.R."/>
            <person name="Banfield J.F."/>
        </authorList>
    </citation>
    <scope>NUCLEOTIDE SEQUENCE [LARGE SCALE GENOMIC DNA]</scope>
    <source>
        <strain evidence="7">WS_2</strain>
    </source>
</reference>
<comment type="caution">
    <text evidence="7">The sequence shown here is derived from an EMBL/GenBank/DDBJ whole genome shotgun (WGS) entry which is preliminary data.</text>
</comment>
<feature type="chain" id="PRO_5022112717" description="Cyanophycinase" evidence="6">
    <location>
        <begin position="21"/>
        <end position="728"/>
    </location>
</feature>
<comment type="similarity">
    <text evidence="1">Belongs to the peptidase S51 family.</text>
</comment>
<keyword evidence="2" id="KW-0645">Protease</keyword>
<feature type="region of interest" description="Disordered" evidence="5">
    <location>
        <begin position="345"/>
        <end position="398"/>
    </location>
</feature>
<accession>A0A538SIG6</accession>
<evidence type="ECO:0000256" key="1">
    <source>
        <dbReference type="ARBA" id="ARBA00006534"/>
    </source>
</evidence>
<protein>
    <recommendedName>
        <fullName evidence="9">Cyanophycinase</fullName>
    </recommendedName>
</protein>
<keyword evidence="3" id="KW-0378">Hydrolase</keyword>
<evidence type="ECO:0000256" key="6">
    <source>
        <dbReference type="SAM" id="SignalP"/>
    </source>
</evidence>
<feature type="compositionally biased region" description="Basic and acidic residues" evidence="5">
    <location>
        <begin position="664"/>
        <end position="677"/>
    </location>
</feature>
<feature type="compositionally biased region" description="Basic and acidic residues" evidence="5">
    <location>
        <begin position="367"/>
        <end position="376"/>
    </location>
</feature>
<organism evidence="7 8">
    <name type="scientific">Eiseniibacteriota bacterium</name>
    <dbReference type="NCBI Taxonomy" id="2212470"/>
    <lineage>
        <taxon>Bacteria</taxon>
        <taxon>Candidatus Eiseniibacteriota</taxon>
    </lineage>
</organism>
<evidence type="ECO:0000256" key="5">
    <source>
        <dbReference type="SAM" id="MobiDB-lite"/>
    </source>
</evidence>
<feature type="compositionally biased region" description="Low complexity" evidence="5">
    <location>
        <begin position="679"/>
        <end position="691"/>
    </location>
</feature>
<gene>
    <name evidence="7" type="ORF">E6K72_10760</name>
</gene>
<keyword evidence="6" id="KW-0732">Signal</keyword>
<dbReference type="GO" id="GO:0008236">
    <property type="term" value="F:serine-type peptidase activity"/>
    <property type="evidence" value="ECO:0007669"/>
    <property type="project" value="UniProtKB-KW"/>
</dbReference>
<dbReference type="Pfam" id="PF03575">
    <property type="entry name" value="Peptidase_S51"/>
    <property type="match status" value="1"/>
</dbReference>
<dbReference type="Proteomes" id="UP000317716">
    <property type="component" value="Unassembled WGS sequence"/>
</dbReference>
<dbReference type="InterPro" id="IPR005320">
    <property type="entry name" value="Peptidase_S51"/>
</dbReference>